<evidence type="ECO:0000313" key="3">
    <source>
        <dbReference type="EMBL" id="CEO97892.1"/>
    </source>
</evidence>
<geneLocation type="mitochondrion" evidence="4"/>
<accession>A0A0G4IRS2</accession>
<evidence type="ECO:0008006" key="7">
    <source>
        <dbReference type="Google" id="ProtNLM"/>
    </source>
</evidence>
<dbReference type="Proteomes" id="UP000039324">
    <property type="component" value="Unassembled WGS sequence"/>
</dbReference>
<dbReference type="SUPFAM" id="SSF88713">
    <property type="entry name" value="Glycoside hydrolase/deacetylase"/>
    <property type="match status" value="1"/>
</dbReference>
<reference evidence="4 6" key="2">
    <citation type="submission" date="2018-03" db="EMBL/GenBank/DDBJ databases">
        <authorList>
            <person name="Fogelqvist J."/>
        </authorList>
    </citation>
    <scope>NUCLEOTIDE SEQUENCE [LARGE SCALE GENOMIC DNA]</scope>
</reference>
<dbReference type="EMBL" id="CDSF01000081">
    <property type="protein sequence ID" value="CEO97892.1"/>
    <property type="molecule type" value="Genomic_DNA"/>
</dbReference>
<dbReference type="PANTHER" id="PTHR45985">
    <property type="match status" value="1"/>
</dbReference>
<sequence length="456" mass="50134">MKIVNVRAVIALACLLLLASAAEYSCPETCRVPDCVCPSADPPGGLDVNETPQLVVLYMDEIVTEDMFRRIVDLTTKHQNLNGCDIPVTWYMRSARSDPSMIRNAFNRYFEIAVSAAAEGGHIDKQIADAKSWLVSTASIPVSAIVGYRAPKWSNAIGTRSILADHGFVYDHSIKEVSADPSRRLWPYSMANGIAQDCDDPAVMCDARERHPGVVEIPVWELRDRHNRPAPNVTAASAPGEEVFSNDDWLAVLSYNFGASYYGNRAPVSIPLSSTALLNSDDNMAALSKFLGHILEFDDVWVVTNAQLVSFMTTPKDKRHVHELFECGGRSSTTSDCFPPNGGCARGTYDYAACTCECENAHNPAEPGFCIDSFRRCTIEKVFYVDVGEYQCLIEEPEPVPPPARYGVPLTVWLVLLFVVLAFLAAFGLWRGLRIGRRKAEILAGDGVDDLDLDGL</sequence>
<dbReference type="STRING" id="37360.A0A0G4IRS2"/>
<keyword evidence="1" id="KW-1133">Transmembrane helix</keyword>
<evidence type="ECO:0000256" key="2">
    <source>
        <dbReference type="SAM" id="SignalP"/>
    </source>
</evidence>
<feature type="chain" id="PRO_5035990728" description="EGF-like domain-containing protein" evidence="2">
    <location>
        <begin position="22"/>
        <end position="456"/>
    </location>
</feature>
<keyword evidence="5" id="KW-1185">Reference proteome</keyword>
<proteinExistence type="predicted"/>
<evidence type="ECO:0000313" key="4">
    <source>
        <dbReference type="EMBL" id="SPQ98108.1"/>
    </source>
</evidence>
<dbReference type="AlphaFoldDB" id="A0A0G4IRS2"/>
<keyword evidence="4" id="KW-0496">Mitochondrion</keyword>
<dbReference type="GO" id="GO:0005975">
    <property type="term" value="P:carbohydrate metabolic process"/>
    <property type="evidence" value="ECO:0007669"/>
    <property type="project" value="InterPro"/>
</dbReference>
<keyword evidence="2" id="KW-0732">Signal</keyword>
<organism evidence="3 5">
    <name type="scientific">Plasmodiophora brassicae</name>
    <name type="common">Clubroot disease agent</name>
    <dbReference type="NCBI Taxonomy" id="37360"/>
    <lineage>
        <taxon>Eukaryota</taxon>
        <taxon>Sar</taxon>
        <taxon>Rhizaria</taxon>
        <taxon>Endomyxa</taxon>
        <taxon>Phytomyxea</taxon>
        <taxon>Plasmodiophorida</taxon>
        <taxon>Plasmodiophoridae</taxon>
        <taxon>Plasmodiophora</taxon>
    </lineage>
</organism>
<dbReference type="OMA" id="ACGNGEC"/>
<dbReference type="Gene3D" id="3.20.20.370">
    <property type="entry name" value="Glycoside hydrolase/deacetylase"/>
    <property type="match status" value="1"/>
</dbReference>
<dbReference type="OrthoDB" id="504708at2759"/>
<name>A0A0G4IRS2_PLABS</name>
<dbReference type="PANTHER" id="PTHR45985:SF3">
    <property type="entry name" value="CHITIN DEACETYLASE-LIKE 4"/>
    <property type="match status" value="1"/>
</dbReference>
<evidence type="ECO:0000313" key="6">
    <source>
        <dbReference type="Proteomes" id="UP000290189"/>
    </source>
</evidence>
<evidence type="ECO:0000256" key="1">
    <source>
        <dbReference type="SAM" id="Phobius"/>
    </source>
</evidence>
<reference evidence="3 5" key="1">
    <citation type="submission" date="2015-02" db="EMBL/GenBank/DDBJ databases">
        <authorList>
            <person name="Chooi Y.-H."/>
        </authorList>
    </citation>
    <scope>NUCLEOTIDE SEQUENCE [LARGE SCALE GENOMIC DNA]</scope>
    <source>
        <strain evidence="3">E3</strain>
    </source>
</reference>
<dbReference type="InterPro" id="IPR011330">
    <property type="entry name" value="Glyco_hydro/deAcase_b/a-brl"/>
</dbReference>
<dbReference type="EMBL" id="OVEO01000009">
    <property type="protein sequence ID" value="SPQ98108.1"/>
    <property type="molecule type" value="Genomic_DNA"/>
</dbReference>
<keyword evidence="1" id="KW-0472">Membrane</keyword>
<evidence type="ECO:0000313" key="5">
    <source>
        <dbReference type="Proteomes" id="UP000039324"/>
    </source>
</evidence>
<protein>
    <recommendedName>
        <fullName evidence="7">EGF-like domain-containing protein</fullName>
    </recommendedName>
</protein>
<dbReference type="InterPro" id="IPR052740">
    <property type="entry name" value="CE4"/>
</dbReference>
<feature type="signal peptide" evidence="2">
    <location>
        <begin position="1"/>
        <end position="21"/>
    </location>
</feature>
<gene>
    <name evidence="3" type="ORF">PBRA_006006</name>
    <name evidence="4" type="ORF">PLBR_LOCUS5323</name>
</gene>
<feature type="transmembrane region" description="Helical" evidence="1">
    <location>
        <begin position="410"/>
        <end position="430"/>
    </location>
</feature>
<keyword evidence="1" id="KW-0812">Transmembrane</keyword>
<dbReference type="Proteomes" id="UP000290189">
    <property type="component" value="Unassembled WGS sequence"/>
</dbReference>